<keyword evidence="1" id="KW-0812">Transmembrane</keyword>
<dbReference type="EMBL" id="CP091139">
    <property type="protein sequence ID" value="UUT34490.1"/>
    <property type="molecule type" value="Genomic_DNA"/>
</dbReference>
<evidence type="ECO:0000256" key="1">
    <source>
        <dbReference type="SAM" id="Phobius"/>
    </source>
</evidence>
<keyword evidence="3" id="KW-1185">Reference proteome</keyword>
<feature type="transmembrane region" description="Helical" evidence="1">
    <location>
        <begin position="140"/>
        <end position="159"/>
    </location>
</feature>
<keyword evidence="1" id="KW-0472">Membrane</keyword>
<dbReference type="RefSeq" id="WP_259611013.1">
    <property type="nucleotide sequence ID" value="NZ_CP091139.2"/>
</dbReference>
<protein>
    <submittedName>
        <fullName evidence="2">Uncharacterized protein</fullName>
    </submittedName>
</protein>
<evidence type="ECO:0000313" key="2">
    <source>
        <dbReference type="EMBL" id="UUT34490.1"/>
    </source>
</evidence>
<gene>
    <name evidence="2" type="ORF">L2X98_28475</name>
</gene>
<reference evidence="2" key="1">
    <citation type="submission" date="2022-01" db="EMBL/GenBank/DDBJ databases">
        <title>Microbacterium eymi and Microbacterium rhizovicinus sp. nov., isolated from the rhizospheric soil of Elymus tsukushiensis, a plant native to the Dokdo Islands, Republic of Korea.</title>
        <authorList>
            <person name="Hwang Y.J."/>
        </authorList>
    </citation>
    <scope>NUCLEOTIDE SEQUENCE</scope>
    <source>
        <strain evidence="2">KUDC0405</strain>
    </source>
</reference>
<organism evidence="2 3">
    <name type="scientific">Microbacterium elymi</name>
    <dbReference type="NCBI Taxonomy" id="2909587"/>
    <lineage>
        <taxon>Bacteria</taxon>
        <taxon>Bacillati</taxon>
        <taxon>Actinomycetota</taxon>
        <taxon>Actinomycetes</taxon>
        <taxon>Micrococcales</taxon>
        <taxon>Microbacteriaceae</taxon>
        <taxon>Microbacterium</taxon>
    </lineage>
</organism>
<dbReference type="Proteomes" id="UP001054811">
    <property type="component" value="Chromosome"/>
</dbReference>
<sequence length="178" mass="20574">MPSRRARSPVARRKRFDTRRAGWAVRRWYRIRHALPSISSALWGAGCYALSERGRQRFGEFPDLVSDDLFVDSLFSPEEVTIVDTDPVVVTAPRRLADLLRILRRSYRTQREVSDRNDGLSEGQRGQLADIRVLLRREPALIIDVFVYVVVIGCARFSARTSRSAQRWERDRSSRELG</sequence>
<name>A0ABY5NH40_9MICO</name>
<accession>A0ABY5NH40</accession>
<evidence type="ECO:0000313" key="3">
    <source>
        <dbReference type="Proteomes" id="UP001054811"/>
    </source>
</evidence>
<keyword evidence="1" id="KW-1133">Transmembrane helix</keyword>
<proteinExistence type="predicted"/>